<proteinExistence type="predicted"/>
<gene>
    <name evidence="1" type="ORF">E2C01_017149</name>
</gene>
<keyword evidence="2" id="KW-1185">Reference proteome</keyword>
<accession>A0A5B7DRN5</accession>
<sequence>MDSAVVILTVIIRGSSVTIASPTCYFTHRCVHHHGLQRCKCDITGDSARIITLPSSVSIAMSLDYNPSYTTTYNSHNSTYS</sequence>
<comment type="caution">
    <text evidence="1">The sequence shown here is derived from an EMBL/GenBank/DDBJ whole genome shotgun (WGS) entry which is preliminary data.</text>
</comment>
<evidence type="ECO:0000313" key="1">
    <source>
        <dbReference type="EMBL" id="MPC24078.1"/>
    </source>
</evidence>
<protein>
    <submittedName>
        <fullName evidence="1">Uncharacterized protein</fullName>
    </submittedName>
</protein>
<dbReference type="EMBL" id="VSRR010001287">
    <property type="protein sequence ID" value="MPC24078.1"/>
    <property type="molecule type" value="Genomic_DNA"/>
</dbReference>
<reference evidence="1 2" key="1">
    <citation type="submission" date="2019-05" db="EMBL/GenBank/DDBJ databases">
        <title>Another draft genome of Portunus trituberculatus and its Hox gene families provides insights of decapod evolution.</title>
        <authorList>
            <person name="Jeong J.-H."/>
            <person name="Song I."/>
            <person name="Kim S."/>
            <person name="Choi T."/>
            <person name="Kim D."/>
            <person name="Ryu S."/>
            <person name="Kim W."/>
        </authorList>
    </citation>
    <scope>NUCLEOTIDE SEQUENCE [LARGE SCALE GENOMIC DNA]</scope>
    <source>
        <tissue evidence="1">Muscle</tissue>
    </source>
</reference>
<dbReference type="Proteomes" id="UP000324222">
    <property type="component" value="Unassembled WGS sequence"/>
</dbReference>
<evidence type="ECO:0000313" key="2">
    <source>
        <dbReference type="Proteomes" id="UP000324222"/>
    </source>
</evidence>
<dbReference type="AlphaFoldDB" id="A0A5B7DRN5"/>
<name>A0A5B7DRN5_PORTR</name>
<organism evidence="1 2">
    <name type="scientific">Portunus trituberculatus</name>
    <name type="common">Swimming crab</name>
    <name type="synonym">Neptunus trituberculatus</name>
    <dbReference type="NCBI Taxonomy" id="210409"/>
    <lineage>
        <taxon>Eukaryota</taxon>
        <taxon>Metazoa</taxon>
        <taxon>Ecdysozoa</taxon>
        <taxon>Arthropoda</taxon>
        <taxon>Crustacea</taxon>
        <taxon>Multicrustacea</taxon>
        <taxon>Malacostraca</taxon>
        <taxon>Eumalacostraca</taxon>
        <taxon>Eucarida</taxon>
        <taxon>Decapoda</taxon>
        <taxon>Pleocyemata</taxon>
        <taxon>Brachyura</taxon>
        <taxon>Eubrachyura</taxon>
        <taxon>Portunoidea</taxon>
        <taxon>Portunidae</taxon>
        <taxon>Portuninae</taxon>
        <taxon>Portunus</taxon>
    </lineage>
</organism>